<reference evidence="7" key="1">
    <citation type="submission" date="2016-07" db="EMBL/GenBank/DDBJ databases">
        <title>Multiple horizontal gene transfer events from other fungi enriched the ability of initially mycotrophic Trichoderma (Ascomycota) to feed on dead plant biomass.</title>
        <authorList>
            <consortium name="DOE Joint Genome Institute"/>
            <person name="Atanasova L."/>
            <person name="Chenthamara K."/>
            <person name="Zhang J."/>
            <person name="Grujic M."/>
            <person name="Henrissat B."/>
            <person name="Kuo A."/>
            <person name="Aerts A."/>
            <person name="Salamov A."/>
            <person name="Lipzen A."/>
            <person name="Labutti K."/>
            <person name="Barry K."/>
            <person name="Miao Y."/>
            <person name="Rahimi M.J."/>
            <person name="Shen Q."/>
            <person name="Grigoriev I.V."/>
            <person name="Kubicek C.P."/>
            <person name="Druzhinina I.S."/>
        </authorList>
    </citation>
    <scope>NUCLEOTIDE SEQUENCE [LARGE SCALE GENOMIC DNA]</scope>
    <source>
        <strain evidence="7">TUCIM 6016</strain>
    </source>
</reference>
<dbReference type="InterPro" id="IPR050416">
    <property type="entry name" value="FAD-linked_Oxidoreductase"/>
</dbReference>
<dbReference type="OrthoDB" id="2151789at2759"/>
<evidence type="ECO:0000256" key="3">
    <source>
        <dbReference type="ARBA" id="ARBA00022827"/>
    </source>
</evidence>
<keyword evidence="2" id="KW-0285">Flavoprotein</keyword>
<evidence type="ECO:0000256" key="1">
    <source>
        <dbReference type="ARBA" id="ARBA00005466"/>
    </source>
</evidence>
<dbReference type="InterPro" id="IPR036318">
    <property type="entry name" value="FAD-bd_PCMH-like_sf"/>
</dbReference>
<dbReference type="RefSeq" id="XP_024748514.1">
    <property type="nucleotide sequence ID" value="XM_024898469.1"/>
</dbReference>
<evidence type="ECO:0000313" key="6">
    <source>
        <dbReference type="EMBL" id="PTB65194.1"/>
    </source>
</evidence>
<dbReference type="GO" id="GO:0016491">
    <property type="term" value="F:oxidoreductase activity"/>
    <property type="evidence" value="ECO:0007669"/>
    <property type="project" value="UniProtKB-KW"/>
</dbReference>
<evidence type="ECO:0000256" key="2">
    <source>
        <dbReference type="ARBA" id="ARBA00022630"/>
    </source>
</evidence>
<evidence type="ECO:0000256" key="4">
    <source>
        <dbReference type="ARBA" id="ARBA00023002"/>
    </source>
</evidence>
<feature type="domain" description="FAD-binding PCMH-type" evidence="5">
    <location>
        <begin position="9"/>
        <end position="180"/>
    </location>
</feature>
<gene>
    <name evidence="6" type="ORF">BBK36DRAFT_66619</name>
</gene>
<dbReference type="InterPro" id="IPR016167">
    <property type="entry name" value="FAD-bd_PCMH_sub1"/>
</dbReference>
<keyword evidence="7" id="KW-1185">Reference proteome</keyword>
<dbReference type="InterPro" id="IPR016169">
    <property type="entry name" value="FAD-bd_PCMH_sub2"/>
</dbReference>
<dbReference type="InterPro" id="IPR006094">
    <property type="entry name" value="Oxid_FAD_bind_N"/>
</dbReference>
<keyword evidence="4" id="KW-0560">Oxidoreductase</keyword>
<evidence type="ECO:0000313" key="7">
    <source>
        <dbReference type="Proteomes" id="UP000241546"/>
    </source>
</evidence>
<evidence type="ECO:0000259" key="5">
    <source>
        <dbReference type="PROSITE" id="PS51387"/>
    </source>
</evidence>
<dbReference type="Proteomes" id="UP000241546">
    <property type="component" value="Unassembled WGS sequence"/>
</dbReference>
<comment type="similarity">
    <text evidence="1">Belongs to the oxygen-dependent FAD-linked oxidoreductase family.</text>
</comment>
<protein>
    <submittedName>
        <fullName evidence="6">FAD-binding domain-containing protein</fullName>
    </submittedName>
</protein>
<organism evidence="6 7">
    <name type="scientific">Trichoderma citrinoviride</name>
    <dbReference type="NCBI Taxonomy" id="58853"/>
    <lineage>
        <taxon>Eukaryota</taxon>
        <taxon>Fungi</taxon>
        <taxon>Dikarya</taxon>
        <taxon>Ascomycota</taxon>
        <taxon>Pezizomycotina</taxon>
        <taxon>Sordariomycetes</taxon>
        <taxon>Hypocreomycetidae</taxon>
        <taxon>Hypocreales</taxon>
        <taxon>Hypocreaceae</taxon>
        <taxon>Trichoderma</taxon>
    </lineage>
</organism>
<dbReference type="PROSITE" id="PS51387">
    <property type="entry name" value="FAD_PCMH"/>
    <property type="match status" value="1"/>
</dbReference>
<dbReference type="SUPFAM" id="SSF56176">
    <property type="entry name" value="FAD-binding/transporter-associated domain-like"/>
    <property type="match status" value="1"/>
</dbReference>
<proteinExistence type="inferred from homology"/>
<dbReference type="PANTHER" id="PTHR42973:SF13">
    <property type="entry name" value="FAD-BINDING PCMH-TYPE DOMAIN-CONTAINING PROTEIN"/>
    <property type="match status" value="1"/>
</dbReference>
<dbReference type="Pfam" id="PF01565">
    <property type="entry name" value="FAD_binding_4"/>
    <property type="match status" value="1"/>
</dbReference>
<dbReference type="Gene3D" id="3.30.43.10">
    <property type="entry name" value="Uridine Diphospho-n-acetylenolpyruvylglucosamine Reductase, domain 2"/>
    <property type="match status" value="1"/>
</dbReference>
<sequence>MSAGREAASQLSPACRVLPATTSDVITTINTVRETGATFAVKSGGHCSYASGSNAEDGITIDLSRLKDITVSEDRKSVFVGAGCRFREVYSKLEAYGLGCVGGRVSSVGVSGLIMGGGISFFSAERGLACDNVVSYELVLVSGQVLNVTRESHPDLFWGMRGAGITLGIVTRLELKTFDLGEIWGGASVFAHEHGAAILTSFDKSVKTTMDPFAEAFLLISDRAKDGNSVYTMAMSHSRPAVQTKAFDDFKTITPLASSTQNRTLLSFCDEGDVHNEPGFRFWTTSQSVKSHLTTLKEIAAVHEESVALLKDCDGFSPTLLYQPLVSDMLPKDDIGNALGITTEDTPLIIVALLWKWIDAKHDKPISQTADDFMNKVERVARAHGTFHRYQYLNYAARHQDVYGGYGEENRKRLRELQAKYDPEDLMSKLRPGIIQLSGPRRT</sequence>
<dbReference type="PANTHER" id="PTHR42973">
    <property type="entry name" value="BINDING OXIDOREDUCTASE, PUTATIVE (AFU_ORTHOLOGUE AFUA_1G17690)-RELATED"/>
    <property type="match status" value="1"/>
</dbReference>
<dbReference type="InterPro" id="IPR016166">
    <property type="entry name" value="FAD-bd_PCMH"/>
</dbReference>
<dbReference type="AlphaFoldDB" id="A0A2T4B780"/>
<dbReference type="EMBL" id="KZ680215">
    <property type="protein sequence ID" value="PTB65194.1"/>
    <property type="molecule type" value="Genomic_DNA"/>
</dbReference>
<keyword evidence="3" id="KW-0274">FAD</keyword>
<accession>A0A2T4B780</accession>
<dbReference type="Gene3D" id="3.30.465.10">
    <property type="match status" value="1"/>
</dbReference>
<name>A0A2T4B780_9HYPO</name>
<dbReference type="Gene3D" id="3.40.462.20">
    <property type="match status" value="1"/>
</dbReference>
<dbReference type="GeneID" id="36606587"/>
<dbReference type="GO" id="GO:0071949">
    <property type="term" value="F:FAD binding"/>
    <property type="evidence" value="ECO:0007669"/>
    <property type="project" value="InterPro"/>
</dbReference>